<organism evidence="2 3">
    <name type="scientific">Austropuccinia psidii MF-1</name>
    <dbReference type="NCBI Taxonomy" id="1389203"/>
    <lineage>
        <taxon>Eukaryota</taxon>
        <taxon>Fungi</taxon>
        <taxon>Dikarya</taxon>
        <taxon>Basidiomycota</taxon>
        <taxon>Pucciniomycotina</taxon>
        <taxon>Pucciniomycetes</taxon>
        <taxon>Pucciniales</taxon>
        <taxon>Sphaerophragmiaceae</taxon>
        <taxon>Austropuccinia</taxon>
    </lineage>
</organism>
<dbReference type="AlphaFoldDB" id="A0A9Q3P6W7"/>
<dbReference type="Pfam" id="PF20515">
    <property type="entry name" value="2OG-FeII_Oxy_6"/>
    <property type="match status" value="1"/>
</dbReference>
<dbReference type="OrthoDB" id="3132747at2759"/>
<comment type="caution">
    <text evidence="2">The sequence shown here is derived from an EMBL/GenBank/DDBJ whole genome shotgun (WGS) entry which is preliminary data.</text>
</comment>
<dbReference type="InterPro" id="IPR046798">
    <property type="entry name" value="2OG-FeII_Oxy_6"/>
</dbReference>
<dbReference type="EMBL" id="AVOT02053910">
    <property type="protein sequence ID" value="MBW0548661.1"/>
    <property type="molecule type" value="Genomic_DNA"/>
</dbReference>
<name>A0A9Q3P6W7_9BASI</name>
<reference evidence="2" key="1">
    <citation type="submission" date="2021-03" db="EMBL/GenBank/DDBJ databases">
        <title>Draft genome sequence of rust myrtle Austropuccinia psidii MF-1, a brazilian biotype.</title>
        <authorList>
            <person name="Quecine M.C."/>
            <person name="Pachon D.M.R."/>
            <person name="Bonatelli M.L."/>
            <person name="Correr F.H."/>
            <person name="Franceschini L.M."/>
            <person name="Leite T.F."/>
            <person name="Margarido G.R.A."/>
            <person name="Almeida C.A."/>
            <person name="Ferrarezi J.A."/>
            <person name="Labate C.A."/>
        </authorList>
    </citation>
    <scope>NUCLEOTIDE SEQUENCE</scope>
    <source>
        <strain evidence="2">MF-1</strain>
    </source>
</reference>
<proteinExistence type="predicted"/>
<keyword evidence="3" id="KW-1185">Reference proteome</keyword>
<feature type="domain" description="Tet-like 2OG-Fe(II) oxygenase" evidence="1">
    <location>
        <begin position="78"/>
        <end position="262"/>
    </location>
</feature>
<dbReference type="Proteomes" id="UP000765509">
    <property type="component" value="Unassembled WGS sequence"/>
</dbReference>
<evidence type="ECO:0000259" key="1">
    <source>
        <dbReference type="Pfam" id="PF20515"/>
    </source>
</evidence>
<evidence type="ECO:0000313" key="2">
    <source>
        <dbReference type="EMBL" id="MBW0548661.1"/>
    </source>
</evidence>
<accession>A0A9Q3P6W7</accession>
<gene>
    <name evidence="2" type="ORF">O181_088376</name>
</gene>
<evidence type="ECO:0000313" key="3">
    <source>
        <dbReference type="Proteomes" id="UP000765509"/>
    </source>
</evidence>
<protein>
    <recommendedName>
        <fullName evidence="1">Tet-like 2OG-Fe(II) oxygenase domain-containing protein</fullName>
    </recommendedName>
</protein>
<sequence>MSFSSISIDKKEANASWLKLPSINSLPHPYLIIDKTQKPYLPVCIYEITPFDVSSGHSQILKDLIITLMSLSQNSQEIKTNKYLLGSIMKGIGFCPGSDAGKSAVVYSRKACLSPHQIELYNMQWTKLQKYDEFIYSRIYHFSQLAAQENLSLMEASKLPNFSQLEWTSANPKEEFKSLSNVIVTQDGFFNKPHKDLNDLNAWTYGIFFISKKYFHPLPTVLTPSGHGLHFPKLKMEIDFSKKLGIMEILWNTSTMVHHTTKPPPEIIKHEEITHFRCSFQINHQLFNVGEKFLKMPPTTINSRVNGYCERNMQDQKGTKKY</sequence>